<protein>
    <submittedName>
        <fullName evidence="2">Uncharacterized protein</fullName>
    </submittedName>
</protein>
<feature type="compositionally biased region" description="Polar residues" evidence="1">
    <location>
        <begin position="1"/>
        <end position="16"/>
    </location>
</feature>
<name>A0A9N7NZK4_STRHE</name>
<reference evidence="2" key="1">
    <citation type="submission" date="2019-12" db="EMBL/GenBank/DDBJ databases">
        <authorList>
            <person name="Scholes J."/>
        </authorList>
    </citation>
    <scope>NUCLEOTIDE SEQUENCE</scope>
</reference>
<dbReference type="EMBL" id="CACSLK010031421">
    <property type="protein sequence ID" value="CAA0839504.1"/>
    <property type="molecule type" value="Genomic_DNA"/>
</dbReference>
<dbReference type="Proteomes" id="UP001153555">
    <property type="component" value="Unassembled WGS sequence"/>
</dbReference>
<feature type="region of interest" description="Disordered" evidence="1">
    <location>
        <begin position="1"/>
        <end position="51"/>
    </location>
</feature>
<sequence>NEKIEQNNLSTGQIVDQSIARPNKRSSNLIDLSRSSISQTQHSTDRPSHRR</sequence>
<feature type="non-terminal residue" evidence="2">
    <location>
        <position position="1"/>
    </location>
</feature>
<comment type="caution">
    <text evidence="2">The sequence shown here is derived from an EMBL/GenBank/DDBJ whole genome shotgun (WGS) entry which is preliminary data.</text>
</comment>
<keyword evidence="3" id="KW-1185">Reference proteome</keyword>
<dbReference type="AlphaFoldDB" id="A0A9N7NZK4"/>
<proteinExistence type="predicted"/>
<accession>A0A9N7NZK4</accession>
<organism evidence="2 3">
    <name type="scientific">Striga hermonthica</name>
    <name type="common">Purple witchweed</name>
    <name type="synonym">Buchnera hermonthica</name>
    <dbReference type="NCBI Taxonomy" id="68872"/>
    <lineage>
        <taxon>Eukaryota</taxon>
        <taxon>Viridiplantae</taxon>
        <taxon>Streptophyta</taxon>
        <taxon>Embryophyta</taxon>
        <taxon>Tracheophyta</taxon>
        <taxon>Spermatophyta</taxon>
        <taxon>Magnoliopsida</taxon>
        <taxon>eudicotyledons</taxon>
        <taxon>Gunneridae</taxon>
        <taxon>Pentapetalae</taxon>
        <taxon>asterids</taxon>
        <taxon>lamiids</taxon>
        <taxon>Lamiales</taxon>
        <taxon>Orobanchaceae</taxon>
        <taxon>Buchnereae</taxon>
        <taxon>Striga</taxon>
    </lineage>
</organism>
<feature type="compositionally biased region" description="Polar residues" evidence="1">
    <location>
        <begin position="25"/>
        <end position="42"/>
    </location>
</feature>
<feature type="non-terminal residue" evidence="2">
    <location>
        <position position="51"/>
    </location>
</feature>
<evidence type="ECO:0000313" key="3">
    <source>
        <dbReference type="Proteomes" id="UP001153555"/>
    </source>
</evidence>
<gene>
    <name evidence="2" type="ORF">SHERM_06068</name>
</gene>
<evidence type="ECO:0000256" key="1">
    <source>
        <dbReference type="SAM" id="MobiDB-lite"/>
    </source>
</evidence>
<evidence type="ECO:0000313" key="2">
    <source>
        <dbReference type="EMBL" id="CAA0839504.1"/>
    </source>
</evidence>